<sequence length="122" mass="13110">MADARARRTGSRDWPSVFLRAVLSLFVGLPVGGVLYGLGHLAVAIYRQDPVLQHPWALGFGLVADAVSYVFLGGFAWSPEAGYRSLHGYYAAGVALSFVILGRPWRRGAGAPEAWPRTPQAG</sequence>
<keyword evidence="1" id="KW-0472">Membrane</keyword>
<dbReference type="Proteomes" id="UP001055167">
    <property type="component" value="Unassembled WGS sequence"/>
</dbReference>
<proteinExistence type="predicted"/>
<name>A0ABQ4QT44_9HYPH</name>
<dbReference type="EMBL" id="BPQH01000002">
    <property type="protein sequence ID" value="GJD48065.1"/>
    <property type="molecule type" value="Genomic_DNA"/>
</dbReference>
<evidence type="ECO:0000313" key="2">
    <source>
        <dbReference type="EMBL" id="GJD48065.1"/>
    </source>
</evidence>
<organism evidence="2 3">
    <name type="scientific">Methylobacterium crusticola</name>
    <dbReference type="NCBI Taxonomy" id="1697972"/>
    <lineage>
        <taxon>Bacteria</taxon>
        <taxon>Pseudomonadati</taxon>
        <taxon>Pseudomonadota</taxon>
        <taxon>Alphaproteobacteria</taxon>
        <taxon>Hyphomicrobiales</taxon>
        <taxon>Methylobacteriaceae</taxon>
        <taxon>Methylobacterium</taxon>
    </lineage>
</organism>
<evidence type="ECO:0000313" key="3">
    <source>
        <dbReference type="Proteomes" id="UP001055167"/>
    </source>
</evidence>
<feature type="transmembrane region" description="Helical" evidence="1">
    <location>
        <begin position="89"/>
        <end position="105"/>
    </location>
</feature>
<keyword evidence="1" id="KW-1133">Transmembrane helix</keyword>
<reference evidence="2" key="2">
    <citation type="submission" date="2021-08" db="EMBL/GenBank/DDBJ databases">
        <authorList>
            <person name="Tani A."/>
            <person name="Ola A."/>
            <person name="Ogura Y."/>
            <person name="Katsura K."/>
            <person name="Hayashi T."/>
        </authorList>
    </citation>
    <scope>NUCLEOTIDE SEQUENCE</scope>
    <source>
        <strain evidence="2">KCTC 52305</strain>
    </source>
</reference>
<feature type="transmembrane region" description="Helical" evidence="1">
    <location>
        <begin position="21"/>
        <end position="46"/>
    </location>
</feature>
<evidence type="ECO:0000256" key="1">
    <source>
        <dbReference type="SAM" id="Phobius"/>
    </source>
</evidence>
<dbReference type="RefSeq" id="WP_128561103.1">
    <property type="nucleotide sequence ID" value="NZ_BPQH01000002.1"/>
</dbReference>
<keyword evidence="1" id="KW-0812">Transmembrane</keyword>
<accession>A0ABQ4QT44</accession>
<protein>
    <submittedName>
        <fullName evidence="2">Uncharacterized protein</fullName>
    </submittedName>
</protein>
<reference evidence="2" key="1">
    <citation type="journal article" date="2021" name="Front. Microbiol.">
        <title>Comprehensive Comparative Genomics and Phenotyping of Methylobacterium Species.</title>
        <authorList>
            <person name="Alessa O."/>
            <person name="Ogura Y."/>
            <person name="Fujitani Y."/>
            <person name="Takami H."/>
            <person name="Hayashi T."/>
            <person name="Sahin N."/>
            <person name="Tani A."/>
        </authorList>
    </citation>
    <scope>NUCLEOTIDE SEQUENCE</scope>
    <source>
        <strain evidence="2">KCTC 52305</strain>
    </source>
</reference>
<gene>
    <name evidence="2" type="ORF">OPKNFCMD_0781</name>
</gene>
<feature type="transmembrane region" description="Helical" evidence="1">
    <location>
        <begin position="58"/>
        <end position="77"/>
    </location>
</feature>
<keyword evidence="3" id="KW-1185">Reference proteome</keyword>
<comment type="caution">
    <text evidence="2">The sequence shown here is derived from an EMBL/GenBank/DDBJ whole genome shotgun (WGS) entry which is preliminary data.</text>
</comment>